<dbReference type="Pfam" id="PF00004">
    <property type="entry name" value="AAA"/>
    <property type="match status" value="2"/>
</dbReference>
<dbReference type="Gene3D" id="3.40.50.300">
    <property type="entry name" value="P-loop containing nucleotide triphosphate hydrolases"/>
    <property type="match status" value="2"/>
</dbReference>
<dbReference type="SUPFAM" id="SSF52540">
    <property type="entry name" value="P-loop containing nucleoside triphosphate hydrolases"/>
    <property type="match status" value="2"/>
</dbReference>
<dbReference type="InterPro" id="IPR027417">
    <property type="entry name" value="P-loop_NTPase"/>
</dbReference>
<gene>
    <name evidence="6" type="ORF">PHLCEN_2v13207</name>
</gene>
<dbReference type="PROSITE" id="PS00674">
    <property type="entry name" value="AAA"/>
    <property type="match status" value="2"/>
</dbReference>
<comment type="caution">
    <text evidence="6">The sequence shown here is derived from an EMBL/GenBank/DDBJ whole genome shotgun (WGS) entry which is preliminary data.</text>
</comment>
<keyword evidence="2 4" id="KW-0547">Nucleotide-binding</keyword>
<dbReference type="PANTHER" id="PTHR23077">
    <property type="entry name" value="AAA-FAMILY ATPASE"/>
    <property type="match status" value="1"/>
</dbReference>
<dbReference type="InterPro" id="IPR003960">
    <property type="entry name" value="ATPase_AAA_CS"/>
</dbReference>
<dbReference type="InterPro" id="IPR003959">
    <property type="entry name" value="ATPase_AAA_core"/>
</dbReference>
<dbReference type="SMART" id="SM00382">
    <property type="entry name" value="AAA"/>
    <property type="match status" value="2"/>
</dbReference>
<dbReference type="InterPro" id="IPR041569">
    <property type="entry name" value="AAA_lid_3"/>
</dbReference>
<reference evidence="6 7" key="1">
    <citation type="submission" date="2018-02" db="EMBL/GenBank/DDBJ databases">
        <title>Genome sequence of the basidiomycete white-rot fungus Phlebia centrifuga.</title>
        <authorList>
            <person name="Granchi Z."/>
            <person name="Peng M."/>
            <person name="de Vries R.P."/>
            <person name="Hilden K."/>
            <person name="Makela M.R."/>
            <person name="Grigoriev I."/>
            <person name="Riley R."/>
        </authorList>
    </citation>
    <scope>NUCLEOTIDE SEQUENCE [LARGE SCALE GENOMIC DNA]</scope>
    <source>
        <strain evidence="6 7">FBCC195</strain>
    </source>
</reference>
<keyword evidence="3 4" id="KW-0067">ATP-binding</keyword>
<dbReference type="Gene3D" id="1.10.8.60">
    <property type="match status" value="2"/>
</dbReference>
<dbReference type="OrthoDB" id="27435at2759"/>
<dbReference type="GO" id="GO:0016887">
    <property type="term" value="F:ATP hydrolysis activity"/>
    <property type="evidence" value="ECO:0007669"/>
    <property type="project" value="InterPro"/>
</dbReference>
<evidence type="ECO:0000313" key="6">
    <source>
        <dbReference type="EMBL" id="PSR70893.1"/>
    </source>
</evidence>
<dbReference type="Proteomes" id="UP000186601">
    <property type="component" value="Unassembled WGS sequence"/>
</dbReference>
<dbReference type="InterPro" id="IPR050168">
    <property type="entry name" value="AAA_ATPase_domain"/>
</dbReference>
<accession>A0A2R6NEV6</accession>
<dbReference type="EMBL" id="MLYV02001304">
    <property type="protein sequence ID" value="PSR70893.1"/>
    <property type="molecule type" value="Genomic_DNA"/>
</dbReference>
<evidence type="ECO:0000256" key="2">
    <source>
        <dbReference type="ARBA" id="ARBA00022741"/>
    </source>
</evidence>
<dbReference type="Pfam" id="PF17862">
    <property type="entry name" value="AAA_lid_3"/>
    <property type="match status" value="2"/>
</dbReference>
<evidence type="ECO:0000256" key="3">
    <source>
        <dbReference type="ARBA" id="ARBA00022840"/>
    </source>
</evidence>
<evidence type="ECO:0000259" key="5">
    <source>
        <dbReference type="SMART" id="SM00382"/>
    </source>
</evidence>
<dbReference type="STRING" id="98765.A0A2R6NEV6"/>
<dbReference type="FunFam" id="3.40.50.300:FF:000018">
    <property type="entry name" value="Cell division control 48"/>
    <property type="match status" value="1"/>
</dbReference>
<evidence type="ECO:0000256" key="4">
    <source>
        <dbReference type="RuleBase" id="RU003651"/>
    </source>
</evidence>
<dbReference type="GO" id="GO:0005737">
    <property type="term" value="C:cytoplasm"/>
    <property type="evidence" value="ECO:0007669"/>
    <property type="project" value="TreeGrafter"/>
</dbReference>
<organism evidence="6 7">
    <name type="scientific">Hermanssonia centrifuga</name>
    <dbReference type="NCBI Taxonomy" id="98765"/>
    <lineage>
        <taxon>Eukaryota</taxon>
        <taxon>Fungi</taxon>
        <taxon>Dikarya</taxon>
        <taxon>Basidiomycota</taxon>
        <taxon>Agaricomycotina</taxon>
        <taxon>Agaricomycetes</taxon>
        <taxon>Polyporales</taxon>
        <taxon>Meruliaceae</taxon>
        <taxon>Hermanssonia</taxon>
    </lineage>
</organism>
<name>A0A2R6NEV6_9APHY</name>
<evidence type="ECO:0000256" key="1">
    <source>
        <dbReference type="ARBA" id="ARBA00022737"/>
    </source>
</evidence>
<evidence type="ECO:0000313" key="7">
    <source>
        <dbReference type="Proteomes" id="UP000186601"/>
    </source>
</evidence>
<protein>
    <recommendedName>
        <fullName evidence="5">AAA+ ATPase domain-containing protein</fullName>
    </recommendedName>
</protein>
<sequence length="601" mass="64970">MDLTHSLNQLSLECTRLWSVSWDTFVTLLDDSSSGENSDDKFGLKLQVSPRGVESNVSSDAYGSVGGLDKQIAEIRDLIEIPLTRPELFRHLGLKPPRGILLHGPPGTGKTHLARAIAASTGSSVIIINGPELSSAYHGETESKLRDVFADARSKSPCIVVLDEVDALCPRREDGPGGEVEKRVVAQLLTIMDGMAGNQDDGKDRVVVVATTNRPNAIDPALRRPGRFDREIEIGVPDAEARSSILQVLLAKAPHTATQEEIYSIASRAHGYVGADLSAVVREAGTCAIKRWLSAHPDPPHIQPEITANDLLTALLSVRPSALRSVFFDTVPVRYSDIGGQAITIQKIRECIEWPLLHPEAFARLGVKPPKGVLLYGPPGCSKTLLVRACATESGVNFVAVKGPELLNKYVGESERAVREIFRKARAASPSIIFFDEIDALATSRSTSDSGGSHEGVLTSLLNEMDGVQELVGVTVVAATNRPDVIDSALMRPGRLDRILYVGPPDQLGREEILRIRTKKMSVEPGLDIAEIARITEGCSGAEIAAVCQEAALITMKEDINAPHVTCKAFSDAARGVKKQITPEVIVHYQRWREQNGVTEA</sequence>
<dbReference type="PANTHER" id="PTHR23077:SF27">
    <property type="entry name" value="ATPASE FAMILY GENE 2 PROTEIN HOMOLOG A"/>
    <property type="match status" value="1"/>
</dbReference>
<keyword evidence="7" id="KW-1185">Reference proteome</keyword>
<dbReference type="InterPro" id="IPR003593">
    <property type="entry name" value="AAA+_ATPase"/>
</dbReference>
<feature type="domain" description="AAA+ ATPase" evidence="5">
    <location>
        <begin position="96"/>
        <end position="238"/>
    </location>
</feature>
<keyword evidence="1" id="KW-0677">Repeat</keyword>
<dbReference type="AlphaFoldDB" id="A0A2R6NEV6"/>
<comment type="similarity">
    <text evidence="4">Belongs to the AAA ATPase family.</text>
</comment>
<dbReference type="CDD" id="cd19511">
    <property type="entry name" value="RecA-like_CDC48_r2-like"/>
    <property type="match status" value="1"/>
</dbReference>
<proteinExistence type="inferred from homology"/>
<feature type="domain" description="AAA+ ATPase" evidence="5">
    <location>
        <begin position="369"/>
        <end position="506"/>
    </location>
</feature>
<dbReference type="GO" id="GO:0005524">
    <property type="term" value="F:ATP binding"/>
    <property type="evidence" value="ECO:0007669"/>
    <property type="project" value="UniProtKB-KW"/>
</dbReference>
<dbReference type="FunFam" id="3.40.50.300:FF:001985">
    <property type="entry name" value="Chromosome 9, whole genome shotgun sequence"/>
    <property type="match status" value="1"/>
</dbReference>
<dbReference type="CDD" id="cd19503">
    <property type="entry name" value="RecA-like_CDC48_NLV2_r1-like"/>
    <property type="match status" value="1"/>
</dbReference>